<accession>A0ABP9VM70</accession>
<feature type="transmembrane region" description="Helical" evidence="1">
    <location>
        <begin position="105"/>
        <end position="120"/>
    </location>
</feature>
<dbReference type="InterPro" id="IPR036514">
    <property type="entry name" value="SGNH_hydro_sf"/>
</dbReference>
<dbReference type="EMBL" id="BAABRO010000003">
    <property type="protein sequence ID" value="GAA5506299.1"/>
    <property type="molecule type" value="Genomic_DNA"/>
</dbReference>
<protein>
    <recommendedName>
        <fullName evidence="2">SGNH hydrolase-type esterase domain-containing protein</fullName>
    </recommendedName>
</protein>
<proteinExistence type="predicted"/>
<evidence type="ECO:0000256" key="1">
    <source>
        <dbReference type="SAM" id="Phobius"/>
    </source>
</evidence>
<evidence type="ECO:0000313" key="3">
    <source>
        <dbReference type="EMBL" id="GAA5506299.1"/>
    </source>
</evidence>
<dbReference type="Gene3D" id="3.40.50.1110">
    <property type="entry name" value="SGNH hydrolase"/>
    <property type="match status" value="1"/>
</dbReference>
<gene>
    <name evidence="3" type="ORF">Rcae01_01751</name>
</gene>
<evidence type="ECO:0000259" key="2">
    <source>
        <dbReference type="Pfam" id="PF13472"/>
    </source>
</evidence>
<feature type="transmembrane region" description="Helical" evidence="1">
    <location>
        <begin position="132"/>
        <end position="149"/>
    </location>
</feature>
<dbReference type="InterPro" id="IPR051532">
    <property type="entry name" value="Ester_Hydrolysis_Enzymes"/>
</dbReference>
<dbReference type="SUPFAM" id="SSF52266">
    <property type="entry name" value="SGNH hydrolase"/>
    <property type="match status" value="1"/>
</dbReference>
<reference evidence="3 4" key="1">
    <citation type="submission" date="2024-02" db="EMBL/GenBank/DDBJ databases">
        <title>Rhodopirellula caenicola NBRC 110016.</title>
        <authorList>
            <person name="Ichikawa N."/>
            <person name="Katano-Makiyama Y."/>
            <person name="Hidaka K."/>
        </authorList>
    </citation>
    <scope>NUCLEOTIDE SEQUENCE [LARGE SCALE GENOMIC DNA]</scope>
    <source>
        <strain evidence="3 4">NBRC 110016</strain>
    </source>
</reference>
<dbReference type="PANTHER" id="PTHR30383">
    <property type="entry name" value="THIOESTERASE 1/PROTEASE 1/LYSOPHOSPHOLIPASE L1"/>
    <property type="match status" value="1"/>
</dbReference>
<feature type="domain" description="SGNH hydrolase-type esterase" evidence="2">
    <location>
        <begin position="171"/>
        <end position="331"/>
    </location>
</feature>
<dbReference type="Pfam" id="PF13472">
    <property type="entry name" value="Lipase_GDSL_2"/>
    <property type="match status" value="1"/>
</dbReference>
<keyword evidence="1" id="KW-1133">Transmembrane helix</keyword>
<feature type="transmembrane region" description="Helical" evidence="1">
    <location>
        <begin position="46"/>
        <end position="71"/>
    </location>
</feature>
<keyword evidence="1" id="KW-0812">Transmembrane</keyword>
<name>A0ABP9VM70_9BACT</name>
<comment type="caution">
    <text evidence="3">The sequence shown here is derived from an EMBL/GenBank/DDBJ whole genome shotgun (WGS) entry which is preliminary data.</text>
</comment>
<sequence>MMAQLQLALASDSKSMNLPVESDAPSEQPSLGKPKTSLFGVFKTLVIAFVVVVSLLSFPSVLPWMVAFWLVWASVLLFRNRPGWLPLLTCFVILAVKLVPRTPAMIVLGCVMLIVIAIRIRYRHHRLYDRRFAGFCVAALWGCWGWMFYEFHAIANSSRTLVLDPARPVVCLGDSLTQGMIPDRGYPGALEAMIRVPVVNRGFSGIATSQGLGQMDRVLADHPQVVVIELGGHDFLKGHSRAATKANLLKMIQTCRDHDAEVILMEIPRGFIFDPFASLEREIAYEQDVQLVADTWLRQIVVMSPVAPPGMWMPGFQLSDDGIHSNPAGSKAIAVRVAEALQKMVGDDIRVKPTPKNR</sequence>
<dbReference type="InterPro" id="IPR013830">
    <property type="entry name" value="SGNH_hydro"/>
</dbReference>
<keyword evidence="1" id="KW-0472">Membrane</keyword>
<organism evidence="3 4">
    <name type="scientific">Novipirellula caenicola</name>
    <dbReference type="NCBI Taxonomy" id="1536901"/>
    <lineage>
        <taxon>Bacteria</taxon>
        <taxon>Pseudomonadati</taxon>
        <taxon>Planctomycetota</taxon>
        <taxon>Planctomycetia</taxon>
        <taxon>Pirellulales</taxon>
        <taxon>Pirellulaceae</taxon>
        <taxon>Novipirellula</taxon>
    </lineage>
</organism>
<dbReference type="PANTHER" id="PTHR30383:SF5">
    <property type="entry name" value="SGNH HYDROLASE-TYPE ESTERASE DOMAIN-CONTAINING PROTEIN"/>
    <property type="match status" value="1"/>
</dbReference>
<evidence type="ECO:0000313" key="4">
    <source>
        <dbReference type="Proteomes" id="UP001416858"/>
    </source>
</evidence>
<dbReference type="Proteomes" id="UP001416858">
    <property type="component" value="Unassembled WGS sequence"/>
</dbReference>
<keyword evidence="4" id="KW-1185">Reference proteome</keyword>